<dbReference type="InterPro" id="IPR036140">
    <property type="entry name" value="PFN_sf"/>
</dbReference>
<dbReference type="FunCoup" id="F0ZZY0">
    <property type="interactions" value="778"/>
</dbReference>
<feature type="non-terminal residue" evidence="2">
    <location>
        <position position="1"/>
    </location>
</feature>
<evidence type="ECO:0008006" key="4">
    <source>
        <dbReference type="Google" id="ProtNLM"/>
    </source>
</evidence>
<dbReference type="SUPFAM" id="SSF55770">
    <property type="entry name" value="Profilin (actin-binding protein)"/>
    <property type="match status" value="1"/>
</dbReference>
<name>F0ZZY0_DICPU</name>
<dbReference type="eggNOG" id="ENOG502RIHF">
    <property type="taxonomic scope" value="Eukaryota"/>
</dbReference>
<dbReference type="OMA" id="RTFNNEY"/>
<organism evidence="2 3">
    <name type="scientific">Dictyostelium purpureum</name>
    <name type="common">Slime mold</name>
    <dbReference type="NCBI Taxonomy" id="5786"/>
    <lineage>
        <taxon>Eukaryota</taxon>
        <taxon>Amoebozoa</taxon>
        <taxon>Evosea</taxon>
        <taxon>Eumycetozoa</taxon>
        <taxon>Dictyostelia</taxon>
        <taxon>Dictyosteliales</taxon>
        <taxon>Dictyosteliaceae</taxon>
        <taxon>Dictyostelium</taxon>
    </lineage>
</organism>
<dbReference type="OrthoDB" id="10440222at2759"/>
<dbReference type="KEGG" id="dpp:DICPUDRAFT_41353"/>
<dbReference type="Proteomes" id="UP000001064">
    <property type="component" value="Unassembled WGS sequence"/>
</dbReference>
<dbReference type="InterPro" id="IPR048278">
    <property type="entry name" value="PFN"/>
</dbReference>
<dbReference type="Pfam" id="PF00235">
    <property type="entry name" value="Profilin"/>
    <property type="match status" value="1"/>
</dbReference>
<dbReference type="GO" id="GO:0003779">
    <property type="term" value="F:actin binding"/>
    <property type="evidence" value="ECO:0007669"/>
    <property type="project" value="InterPro"/>
</dbReference>
<reference evidence="3" key="1">
    <citation type="journal article" date="2011" name="Genome Biol.">
        <title>Comparative genomics of the social amoebae Dictyostelium discoideum and Dictyostelium purpureum.</title>
        <authorList>
            <consortium name="US DOE Joint Genome Institute (JGI-PGF)"/>
            <person name="Sucgang R."/>
            <person name="Kuo A."/>
            <person name="Tian X."/>
            <person name="Salerno W."/>
            <person name="Parikh A."/>
            <person name="Feasley C.L."/>
            <person name="Dalin E."/>
            <person name="Tu H."/>
            <person name="Huang E."/>
            <person name="Barry K."/>
            <person name="Lindquist E."/>
            <person name="Shapiro H."/>
            <person name="Bruce D."/>
            <person name="Schmutz J."/>
            <person name="Salamov A."/>
            <person name="Fey P."/>
            <person name="Gaudet P."/>
            <person name="Anjard C."/>
            <person name="Babu M.M."/>
            <person name="Basu S."/>
            <person name="Bushmanova Y."/>
            <person name="van der Wel H."/>
            <person name="Katoh-Kurasawa M."/>
            <person name="Dinh C."/>
            <person name="Coutinho P.M."/>
            <person name="Saito T."/>
            <person name="Elias M."/>
            <person name="Schaap P."/>
            <person name="Kay R.R."/>
            <person name="Henrissat B."/>
            <person name="Eichinger L."/>
            <person name="Rivero F."/>
            <person name="Putnam N.H."/>
            <person name="West C.M."/>
            <person name="Loomis W.F."/>
            <person name="Chisholm R.L."/>
            <person name="Shaulsky G."/>
            <person name="Strassmann J.E."/>
            <person name="Queller D.C."/>
            <person name="Kuspa A."/>
            <person name="Grigoriev I.V."/>
        </authorList>
    </citation>
    <scope>NUCLEOTIDE SEQUENCE [LARGE SCALE GENOMIC DNA]</scope>
    <source>
        <strain evidence="3">QSDP1</strain>
    </source>
</reference>
<gene>
    <name evidence="2" type="ORF">DICPUDRAFT_41353</name>
</gene>
<accession>F0ZZY0</accession>
<dbReference type="VEuPathDB" id="AmoebaDB:DICPUDRAFT_41353"/>
<dbReference type="EMBL" id="GL871324">
    <property type="protein sequence ID" value="EGC30505.1"/>
    <property type="molecule type" value="Genomic_DNA"/>
</dbReference>
<dbReference type="RefSeq" id="XP_003292978.1">
    <property type="nucleotide sequence ID" value="XM_003292930.1"/>
</dbReference>
<protein>
    <recommendedName>
        <fullName evidence="4">Profilin</fullName>
    </recommendedName>
</protein>
<dbReference type="AlphaFoldDB" id="F0ZZY0"/>
<evidence type="ECO:0000313" key="2">
    <source>
        <dbReference type="EMBL" id="EGC30505.1"/>
    </source>
</evidence>
<proteinExistence type="predicted"/>
<dbReference type="GeneID" id="10510373"/>
<dbReference type="InParanoid" id="F0ZZY0"/>
<comment type="function">
    <text evidence="1">Binds to actin and affects the structure of the cytoskeleton. At high concentrations, profilin prevents the polymerization of actin, whereas it enhances it at low concentrations. By binding to PIP2, it inhibits the formation of IP3 and DG.</text>
</comment>
<evidence type="ECO:0000313" key="3">
    <source>
        <dbReference type="Proteomes" id="UP000001064"/>
    </source>
</evidence>
<keyword evidence="3" id="KW-1185">Reference proteome</keyword>
<dbReference type="Gene3D" id="3.30.450.30">
    <property type="entry name" value="Dynein light chain 2a, cytoplasmic"/>
    <property type="match status" value="1"/>
</dbReference>
<sequence length="92" mass="10212">EYCNDLVEKEGFSSIGVINDDGCTIALSKGFEITPEEFNDIKFILINDRPDHNKGTLTVGRVTYNDVKRTFNNEYIATAAETGCIIAKTVSF</sequence>
<evidence type="ECO:0000256" key="1">
    <source>
        <dbReference type="ARBA" id="ARBA00025549"/>
    </source>
</evidence>